<dbReference type="EMBL" id="KK784900">
    <property type="protein sequence ID" value="KDO66305.1"/>
    <property type="molecule type" value="Genomic_DNA"/>
</dbReference>
<sequence>MAQKIFMLTLLVVLLLSKSFDLISASRPPHIHPPTIPRGSLLNKVKPPSFHAYTANRYKLTESEAFRPTSPGHSPGVGHKGPPGSD</sequence>
<dbReference type="GO" id="GO:1901371">
    <property type="term" value="P:regulation of leaf morphogenesis"/>
    <property type="evidence" value="ECO:0000318"/>
    <property type="project" value="GO_Central"/>
</dbReference>
<dbReference type="GO" id="GO:1902025">
    <property type="term" value="P:nitrate import"/>
    <property type="evidence" value="ECO:0000318"/>
    <property type="project" value="GO_Central"/>
</dbReference>
<dbReference type="GO" id="GO:2000280">
    <property type="term" value="P:regulation of root development"/>
    <property type="evidence" value="ECO:0000318"/>
    <property type="project" value="GO_Central"/>
</dbReference>
<feature type="region of interest" description="Disordered" evidence="1">
    <location>
        <begin position="62"/>
        <end position="86"/>
    </location>
</feature>
<evidence type="ECO:0000256" key="2">
    <source>
        <dbReference type="SAM" id="SignalP"/>
    </source>
</evidence>
<organism evidence="3 4">
    <name type="scientific">Citrus sinensis</name>
    <name type="common">Sweet orange</name>
    <name type="synonym">Citrus aurantium var. sinensis</name>
    <dbReference type="NCBI Taxonomy" id="2711"/>
    <lineage>
        <taxon>Eukaryota</taxon>
        <taxon>Viridiplantae</taxon>
        <taxon>Streptophyta</taxon>
        <taxon>Embryophyta</taxon>
        <taxon>Tracheophyta</taxon>
        <taxon>Spermatophyta</taxon>
        <taxon>Magnoliopsida</taxon>
        <taxon>eudicotyledons</taxon>
        <taxon>Gunneridae</taxon>
        <taxon>Pentapetalae</taxon>
        <taxon>rosids</taxon>
        <taxon>malvids</taxon>
        <taxon>Sapindales</taxon>
        <taxon>Rutaceae</taxon>
        <taxon>Aurantioideae</taxon>
        <taxon>Citrus</taxon>
    </lineage>
</organism>
<keyword evidence="2" id="KW-0732">Signal</keyword>
<reference evidence="3 4" key="1">
    <citation type="submission" date="2014-04" db="EMBL/GenBank/DDBJ databases">
        <authorList>
            <consortium name="International Citrus Genome Consortium"/>
            <person name="Gmitter F."/>
            <person name="Chen C."/>
            <person name="Farmerie W."/>
            <person name="Harkins T."/>
            <person name="Desany B."/>
            <person name="Mohiuddin M."/>
            <person name="Kodira C."/>
            <person name="Borodovsky M."/>
            <person name="Lomsadze A."/>
            <person name="Burns P."/>
            <person name="Jenkins J."/>
            <person name="Prochnik S."/>
            <person name="Shu S."/>
            <person name="Chapman J."/>
            <person name="Pitluck S."/>
            <person name="Schmutz J."/>
            <person name="Rokhsar D."/>
        </authorList>
    </citation>
    <scope>NUCLEOTIDE SEQUENCE</scope>
</reference>
<dbReference type="Proteomes" id="UP000027120">
    <property type="component" value="Unassembled WGS sequence"/>
</dbReference>
<feature type="chain" id="PRO_5001637286" evidence="2">
    <location>
        <begin position="26"/>
        <end position="86"/>
    </location>
</feature>
<evidence type="ECO:0000313" key="3">
    <source>
        <dbReference type="EMBL" id="KDO66305.1"/>
    </source>
</evidence>
<accession>A0A067FJL4</accession>
<dbReference type="GO" id="GO:0005576">
    <property type="term" value="C:extracellular region"/>
    <property type="evidence" value="ECO:0000318"/>
    <property type="project" value="GO_Central"/>
</dbReference>
<dbReference type="AlphaFoldDB" id="A0A067FJL4"/>
<proteinExistence type="predicted"/>
<name>A0A067FJL4_CITSI</name>
<keyword evidence="4" id="KW-1185">Reference proteome</keyword>
<gene>
    <name evidence="3" type="ORF">CISIN_1g038829mg</name>
</gene>
<evidence type="ECO:0000256" key="1">
    <source>
        <dbReference type="SAM" id="MobiDB-lite"/>
    </source>
</evidence>
<evidence type="ECO:0000313" key="4">
    <source>
        <dbReference type="Proteomes" id="UP000027120"/>
    </source>
</evidence>
<dbReference type="GO" id="GO:0005179">
    <property type="term" value="F:hormone activity"/>
    <property type="evidence" value="ECO:0000318"/>
    <property type="project" value="GO_Central"/>
</dbReference>
<protein>
    <submittedName>
        <fullName evidence="3">Uncharacterized protein</fullName>
    </submittedName>
</protein>
<feature type="signal peptide" evidence="2">
    <location>
        <begin position="1"/>
        <end position="25"/>
    </location>
</feature>